<dbReference type="SUPFAM" id="SSF102405">
    <property type="entry name" value="MCP/YpsA-like"/>
    <property type="match status" value="1"/>
</dbReference>
<proteinExistence type="predicted"/>
<organism evidence="1 2">
    <name type="scientific">Nannocystis pusilla</name>
    <dbReference type="NCBI Taxonomy" id="889268"/>
    <lineage>
        <taxon>Bacteria</taxon>
        <taxon>Pseudomonadati</taxon>
        <taxon>Myxococcota</taxon>
        <taxon>Polyangia</taxon>
        <taxon>Nannocystales</taxon>
        <taxon>Nannocystaceae</taxon>
        <taxon>Nannocystis</taxon>
    </lineage>
</organism>
<dbReference type="Proteomes" id="UP001150924">
    <property type="component" value="Unassembled WGS sequence"/>
</dbReference>
<gene>
    <name evidence="1" type="ORF">OV079_28815</name>
</gene>
<name>A0A9X3ESI4_9BACT</name>
<dbReference type="AlphaFoldDB" id="A0A9X3ESI4"/>
<evidence type="ECO:0000313" key="1">
    <source>
        <dbReference type="EMBL" id="MCY1009497.1"/>
    </source>
</evidence>
<comment type="caution">
    <text evidence="1">The sequence shown here is derived from an EMBL/GenBank/DDBJ whole genome shotgun (WGS) entry which is preliminary data.</text>
</comment>
<dbReference type="RefSeq" id="WP_267772164.1">
    <property type="nucleotide sequence ID" value="NZ_JAPNKE010000002.1"/>
</dbReference>
<dbReference type="PANTHER" id="PTHR43393:SF3">
    <property type="entry name" value="LYSINE DECARBOXYLASE-LIKE PROTEIN"/>
    <property type="match status" value="1"/>
</dbReference>
<reference evidence="1" key="1">
    <citation type="submission" date="2022-11" db="EMBL/GenBank/DDBJ databases">
        <title>Minimal conservation of predation-associated metabolite biosynthetic gene clusters underscores biosynthetic potential of Myxococcota including descriptions for ten novel species: Archangium lansinium sp. nov., Myxococcus landrumus sp. nov., Nannocystis bai.</title>
        <authorList>
            <person name="Ahearne A."/>
            <person name="Stevens C."/>
            <person name="Phillips K."/>
        </authorList>
    </citation>
    <scope>NUCLEOTIDE SEQUENCE</scope>
    <source>
        <strain evidence="1">Na p29</strain>
    </source>
</reference>
<dbReference type="InterPro" id="IPR052341">
    <property type="entry name" value="LOG_family_nucleotidases"/>
</dbReference>
<accession>A0A9X3ESI4</accession>
<dbReference type="EMBL" id="JAPNKE010000002">
    <property type="protein sequence ID" value="MCY1009497.1"/>
    <property type="molecule type" value="Genomic_DNA"/>
</dbReference>
<protein>
    <recommendedName>
        <fullName evidence="3">Rossmann fold nucleotide-binding protein</fullName>
    </recommendedName>
</protein>
<sequence>MKLEIDTPAKVKEWLKHPGPAVFQGQDLRADSHDIAARPLVGCVFLGCRFEPALAQAAAAAGCFVIPRRDDLPFDPFTPGLYGPDELFDALLKGGEYKDCLDWKIYDSFIDPATREERPADVDVILLRRLHDASIAEALDDLLTQDRKLKAIAIMGGHDVPRDAPIFATVARLALDLGVAGYTVITGGGPGLMEAGNLGAYCAGYAEPAARLGETLGKLKGAPTYNHPDWLTVAYKARVEMGLPDAPDKSRNIGIPTWFYGHEPPNVFATDIAKYFENSVREEGLLAVALGGIIFAEGNGGTVQEIFQDACQNYYRTYKRVKSPMVLFGVDYWAPADMVRHNPADKRKKVYPLLENWRPRKVFPTISSLPMRLPRS</sequence>
<keyword evidence="2" id="KW-1185">Reference proteome</keyword>
<evidence type="ECO:0008006" key="3">
    <source>
        <dbReference type="Google" id="ProtNLM"/>
    </source>
</evidence>
<dbReference type="GO" id="GO:0005829">
    <property type="term" value="C:cytosol"/>
    <property type="evidence" value="ECO:0007669"/>
    <property type="project" value="TreeGrafter"/>
</dbReference>
<evidence type="ECO:0000313" key="2">
    <source>
        <dbReference type="Proteomes" id="UP001150924"/>
    </source>
</evidence>
<dbReference type="PANTHER" id="PTHR43393">
    <property type="entry name" value="CYTOKININ RIBOSIDE 5'-MONOPHOSPHATE PHOSPHORIBOHYDROLASE"/>
    <property type="match status" value="1"/>
</dbReference>
<dbReference type="Gene3D" id="3.40.50.450">
    <property type="match status" value="1"/>
</dbReference>